<feature type="compositionally biased region" description="Polar residues" evidence="1">
    <location>
        <begin position="155"/>
        <end position="176"/>
    </location>
</feature>
<feature type="compositionally biased region" description="Basic and acidic residues" evidence="1">
    <location>
        <begin position="130"/>
        <end position="152"/>
    </location>
</feature>
<dbReference type="OMA" id="SNRECAT"/>
<evidence type="ECO:0000256" key="1">
    <source>
        <dbReference type="SAM" id="MobiDB-lite"/>
    </source>
</evidence>
<dbReference type="KEGG" id="nve:5507711"/>
<dbReference type="AlphaFoldDB" id="A7SJ29"/>
<feature type="domain" description="BHLH" evidence="2">
    <location>
        <begin position="67"/>
        <end position="121"/>
    </location>
</feature>
<organism evidence="3 4">
    <name type="scientific">Nematostella vectensis</name>
    <name type="common">Starlet sea anemone</name>
    <dbReference type="NCBI Taxonomy" id="45351"/>
    <lineage>
        <taxon>Eukaryota</taxon>
        <taxon>Metazoa</taxon>
        <taxon>Cnidaria</taxon>
        <taxon>Anthozoa</taxon>
        <taxon>Hexacorallia</taxon>
        <taxon>Actiniaria</taxon>
        <taxon>Edwardsiidae</taxon>
        <taxon>Nematostella</taxon>
    </lineage>
</organism>
<dbReference type="Proteomes" id="UP000001593">
    <property type="component" value="Unassembled WGS sequence"/>
</dbReference>
<dbReference type="SUPFAM" id="SSF47459">
    <property type="entry name" value="HLH, helix-loop-helix DNA-binding domain"/>
    <property type="match status" value="1"/>
</dbReference>
<accession>A7SJ29</accession>
<gene>
    <name evidence="3" type="ORF">NEMVEDRAFT_v1g233271</name>
</gene>
<dbReference type="OrthoDB" id="10039134at2759"/>
<dbReference type="CDD" id="cd11390">
    <property type="entry name" value="bHLH_TS"/>
    <property type="match status" value="1"/>
</dbReference>
<dbReference type="GO" id="GO:0005634">
    <property type="term" value="C:nucleus"/>
    <property type="evidence" value="ECO:0000318"/>
    <property type="project" value="GO_Central"/>
</dbReference>
<sequence length="213" mass="24281">MSNKDPVDEEELDAKRPSRGKRYSLRPVTRESRTKLAALAALEEESDWCDYCFKSSHRHKKYAHLRSNRECATARERSRMHSLNDAFDSLRKAIPKTNYNQEEKPSKIATLRLAIHYIAALSDILGKPIPEPEPKEARRDGESRAKRARLDDTQELNSPSGDSSSNIPTDNESEGSPESFIFEQGLWYLAEQDDDPDSLLNVEETYGLRPLTT</sequence>
<keyword evidence="4" id="KW-1185">Reference proteome</keyword>
<evidence type="ECO:0000313" key="4">
    <source>
        <dbReference type="Proteomes" id="UP000001593"/>
    </source>
</evidence>
<dbReference type="GO" id="GO:0046983">
    <property type="term" value="F:protein dimerization activity"/>
    <property type="evidence" value="ECO:0007669"/>
    <property type="project" value="InterPro"/>
</dbReference>
<protein>
    <recommendedName>
        <fullName evidence="2">BHLH domain-containing protein</fullName>
    </recommendedName>
</protein>
<feature type="region of interest" description="Disordered" evidence="1">
    <location>
        <begin position="1"/>
        <end position="27"/>
    </location>
</feature>
<feature type="region of interest" description="Disordered" evidence="1">
    <location>
        <begin position="126"/>
        <end position="178"/>
    </location>
</feature>
<dbReference type="Pfam" id="PF00010">
    <property type="entry name" value="HLH"/>
    <property type="match status" value="1"/>
</dbReference>
<dbReference type="PROSITE" id="PS50888">
    <property type="entry name" value="BHLH"/>
    <property type="match status" value="1"/>
</dbReference>
<dbReference type="SMART" id="SM00353">
    <property type="entry name" value="HLH"/>
    <property type="match status" value="1"/>
</dbReference>
<dbReference type="GO" id="GO:0070888">
    <property type="term" value="F:E-box binding"/>
    <property type="evidence" value="ECO:0000318"/>
    <property type="project" value="GO_Central"/>
</dbReference>
<dbReference type="Gene3D" id="4.10.280.10">
    <property type="entry name" value="Helix-loop-helix DNA-binding domain"/>
    <property type="match status" value="1"/>
</dbReference>
<dbReference type="InterPro" id="IPR036638">
    <property type="entry name" value="HLH_DNA-bd_sf"/>
</dbReference>
<dbReference type="GO" id="GO:0003700">
    <property type="term" value="F:DNA-binding transcription factor activity"/>
    <property type="evidence" value="ECO:0000318"/>
    <property type="project" value="GO_Central"/>
</dbReference>
<reference evidence="3 4" key="1">
    <citation type="journal article" date="2007" name="Science">
        <title>Sea anemone genome reveals ancestral eumetazoan gene repertoire and genomic organization.</title>
        <authorList>
            <person name="Putnam N.H."/>
            <person name="Srivastava M."/>
            <person name="Hellsten U."/>
            <person name="Dirks B."/>
            <person name="Chapman J."/>
            <person name="Salamov A."/>
            <person name="Terry A."/>
            <person name="Shapiro H."/>
            <person name="Lindquist E."/>
            <person name="Kapitonov V.V."/>
            <person name="Jurka J."/>
            <person name="Genikhovich G."/>
            <person name="Grigoriev I.V."/>
            <person name="Lucas S.M."/>
            <person name="Steele R.E."/>
            <person name="Finnerty J.R."/>
            <person name="Technau U."/>
            <person name="Martindale M.Q."/>
            <person name="Rokhsar D.S."/>
        </authorList>
    </citation>
    <scope>NUCLEOTIDE SEQUENCE [LARGE SCALE GENOMIC DNA]</scope>
    <source>
        <strain evidence="4">CH2 X CH6</strain>
    </source>
</reference>
<dbReference type="FunCoup" id="A7SJ29">
    <property type="interactions" value="20"/>
</dbReference>
<evidence type="ECO:0000259" key="2">
    <source>
        <dbReference type="PROSITE" id="PS50888"/>
    </source>
</evidence>
<evidence type="ECO:0000313" key="3">
    <source>
        <dbReference type="EMBL" id="EDO36265.1"/>
    </source>
</evidence>
<dbReference type="InParanoid" id="A7SJ29"/>
<proteinExistence type="predicted"/>
<dbReference type="HOGENOM" id="CLU_1295733_0_0_1"/>
<dbReference type="InterPro" id="IPR050359">
    <property type="entry name" value="bHLH_transcription_factors"/>
</dbReference>
<dbReference type="eggNOG" id="KOG3898">
    <property type="taxonomic scope" value="Eukaryota"/>
</dbReference>
<dbReference type="PhylomeDB" id="A7SJ29"/>
<name>A7SJ29_NEMVE</name>
<dbReference type="STRING" id="45351.A7SJ29"/>
<dbReference type="PANTHER" id="PTHR19290">
    <property type="entry name" value="BASIC HELIX-LOOP-HELIX PROTEIN NEUROGENIN-RELATED"/>
    <property type="match status" value="1"/>
</dbReference>
<dbReference type="PANTHER" id="PTHR19290:SF102">
    <property type="entry name" value="TRANSCRIPTION FACTOR ATOH8"/>
    <property type="match status" value="1"/>
</dbReference>
<dbReference type="InterPro" id="IPR011598">
    <property type="entry name" value="bHLH_dom"/>
</dbReference>
<dbReference type="GO" id="GO:0009653">
    <property type="term" value="P:anatomical structure morphogenesis"/>
    <property type="evidence" value="ECO:0000318"/>
    <property type="project" value="GO_Central"/>
</dbReference>
<dbReference type="EMBL" id="DS469674">
    <property type="protein sequence ID" value="EDO36265.1"/>
    <property type="molecule type" value="Genomic_DNA"/>
</dbReference>
<dbReference type="GO" id="GO:0045944">
    <property type="term" value="P:positive regulation of transcription by RNA polymerase II"/>
    <property type="evidence" value="ECO:0000318"/>
    <property type="project" value="GO_Central"/>
</dbReference>